<protein>
    <submittedName>
        <fullName evidence="1">Phage late control D family protein</fullName>
    </submittedName>
</protein>
<proteinExistence type="predicted"/>
<dbReference type="EMBL" id="JACOPL010000006">
    <property type="protein sequence ID" value="MBC5725273.1"/>
    <property type="molecule type" value="Genomic_DNA"/>
</dbReference>
<dbReference type="Proteomes" id="UP000606499">
    <property type="component" value="Unassembled WGS sequence"/>
</dbReference>
<accession>A0A923LU04</accession>
<reference evidence="1" key="1">
    <citation type="submission" date="2020-08" db="EMBL/GenBank/DDBJ databases">
        <title>Genome public.</title>
        <authorList>
            <person name="Liu C."/>
            <person name="Sun Q."/>
        </authorList>
    </citation>
    <scope>NUCLEOTIDE SEQUENCE</scope>
    <source>
        <strain evidence="1">NSJ-28</strain>
    </source>
</reference>
<dbReference type="RefSeq" id="WP_054326481.1">
    <property type="nucleotide sequence ID" value="NZ_JACOPL010000006.1"/>
</dbReference>
<sequence length="369" mass="40285">MDKATYTYEALQQKYVNFITPALEVTIGSTTYSSREIPILNLEVELNADGSAGGCSFTVDSQYKAEASKWKNDFDKSVKAGAKLAVRGGYVKMEEIFYGYIDEYSFVYNGNEGPRIEITGIDGLGYLMSMREPLYAGQQQAKNLVEDILGKSVAKGYAKRATVGLLSGFQKLKTPIIKEQIDDWSFLNLLAQRYGASLFAVDGELIFDDVASDTKPLIKLAVGAGLRSFTKRVSLAHQVGRVEVWGRDVNQKPIKGTADTVTIGGAAEQSAAKLAPALQSAVLREYSEYARTQEECELIAQNRLNSIAMGLVSGEGACIGIPELIPGRYIEIDGLDSSTNGGYFISRVKHRFDSEGYSTTFEVKGAKTK</sequence>
<evidence type="ECO:0000313" key="2">
    <source>
        <dbReference type="Proteomes" id="UP000606499"/>
    </source>
</evidence>
<dbReference type="AlphaFoldDB" id="A0A923LU04"/>
<gene>
    <name evidence="1" type="ORF">H8S45_07355</name>
</gene>
<comment type="caution">
    <text evidence="1">The sequence shown here is derived from an EMBL/GenBank/DDBJ whole genome shotgun (WGS) entry which is preliminary data.</text>
</comment>
<evidence type="ECO:0000313" key="1">
    <source>
        <dbReference type="EMBL" id="MBC5725273.1"/>
    </source>
</evidence>
<organism evidence="1 2">
    <name type="scientific">Agathobaculum faecis</name>
    <dbReference type="NCBI Taxonomy" id="2763013"/>
    <lineage>
        <taxon>Bacteria</taxon>
        <taxon>Bacillati</taxon>
        <taxon>Bacillota</taxon>
        <taxon>Clostridia</taxon>
        <taxon>Eubacteriales</taxon>
        <taxon>Butyricicoccaceae</taxon>
        <taxon>Agathobaculum</taxon>
    </lineage>
</organism>
<name>A0A923LU04_9FIRM</name>
<dbReference type="SUPFAM" id="SSF69279">
    <property type="entry name" value="Phage tail proteins"/>
    <property type="match status" value="1"/>
</dbReference>
<keyword evidence="2" id="KW-1185">Reference proteome</keyword>